<dbReference type="InterPro" id="IPR032675">
    <property type="entry name" value="LRR_dom_sf"/>
</dbReference>
<protein>
    <recommendedName>
        <fullName evidence="3">Disease resistance protein</fullName>
    </recommendedName>
</protein>
<dbReference type="SUPFAM" id="SSF52047">
    <property type="entry name" value="RNI-like"/>
    <property type="match status" value="1"/>
</dbReference>
<comment type="caution">
    <text evidence="1">The sequence shown here is derived from an EMBL/GenBank/DDBJ whole genome shotgun (WGS) entry which is preliminary data.</text>
</comment>
<reference evidence="1 2" key="1">
    <citation type="journal article" date="2018" name="Sci. Data">
        <title>The draft genome sequence of cork oak.</title>
        <authorList>
            <person name="Ramos A.M."/>
            <person name="Usie A."/>
            <person name="Barbosa P."/>
            <person name="Barros P.M."/>
            <person name="Capote T."/>
            <person name="Chaves I."/>
            <person name="Simoes F."/>
            <person name="Abreu I."/>
            <person name="Carrasquinho I."/>
            <person name="Faro C."/>
            <person name="Guimaraes J.B."/>
            <person name="Mendonca D."/>
            <person name="Nobrega F."/>
            <person name="Rodrigues L."/>
            <person name="Saibo N.J.M."/>
            <person name="Varela M.C."/>
            <person name="Egas C."/>
            <person name="Matos J."/>
            <person name="Miguel C.M."/>
            <person name="Oliveira M.M."/>
            <person name="Ricardo C.P."/>
            <person name="Goncalves S."/>
        </authorList>
    </citation>
    <scope>NUCLEOTIDE SEQUENCE [LARGE SCALE GENOMIC DNA]</scope>
    <source>
        <strain evidence="2">cv. HL8</strain>
    </source>
</reference>
<dbReference type="Proteomes" id="UP000237347">
    <property type="component" value="Unassembled WGS sequence"/>
</dbReference>
<accession>A0AAW0JLG3</accession>
<dbReference type="Gene3D" id="3.80.10.10">
    <property type="entry name" value="Ribonuclease Inhibitor"/>
    <property type="match status" value="1"/>
</dbReference>
<dbReference type="AlphaFoldDB" id="A0AAW0JLG3"/>
<sequence>DSSIVFPLDLFQHLTCLRSLNLEYSAFEKNFQMNNCRKIKKLPQGMVKLIKLRHLLIDGCHALTEPFPKGLGD</sequence>
<keyword evidence="2" id="KW-1185">Reference proteome</keyword>
<evidence type="ECO:0008006" key="3">
    <source>
        <dbReference type="Google" id="ProtNLM"/>
    </source>
</evidence>
<name>A0AAW0JLG3_QUESU</name>
<dbReference type="EMBL" id="PKMF04000523">
    <property type="protein sequence ID" value="KAK7827335.1"/>
    <property type="molecule type" value="Genomic_DNA"/>
</dbReference>
<organism evidence="1 2">
    <name type="scientific">Quercus suber</name>
    <name type="common">Cork oak</name>
    <dbReference type="NCBI Taxonomy" id="58331"/>
    <lineage>
        <taxon>Eukaryota</taxon>
        <taxon>Viridiplantae</taxon>
        <taxon>Streptophyta</taxon>
        <taxon>Embryophyta</taxon>
        <taxon>Tracheophyta</taxon>
        <taxon>Spermatophyta</taxon>
        <taxon>Magnoliopsida</taxon>
        <taxon>eudicotyledons</taxon>
        <taxon>Gunneridae</taxon>
        <taxon>Pentapetalae</taxon>
        <taxon>rosids</taxon>
        <taxon>fabids</taxon>
        <taxon>Fagales</taxon>
        <taxon>Fagaceae</taxon>
        <taxon>Quercus</taxon>
    </lineage>
</organism>
<proteinExistence type="predicted"/>
<feature type="non-terminal residue" evidence="1">
    <location>
        <position position="1"/>
    </location>
</feature>
<evidence type="ECO:0000313" key="2">
    <source>
        <dbReference type="Proteomes" id="UP000237347"/>
    </source>
</evidence>
<evidence type="ECO:0000313" key="1">
    <source>
        <dbReference type="EMBL" id="KAK7827335.1"/>
    </source>
</evidence>
<gene>
    <name evidence="1" type="ORF">CFP56_031211</name>
</gene>